<dbReference type="EMBL" id="CP036426">
    <property type="protein sequence ID" value="QDV32645.1"/>
    <property type="molecule type" value="Genomic_DNA"/>
</dbReference>
<name>A0A518GVM0_9BACT</name>
<protein>
    <submittedName>
        <fullName evidence="1">Uncharacterized protein</fullName>
    </submittedName>
</protein>
<keyword evidence="2" id="KW-1185">Reference proteome</keyword>
<evidence type="ECO:0000313" key="1">
    <source>
        <dbReference type="EMBL" id="QDV32645.1"/>
    </source>
</evidence>
<dbReference type="Proteomes" id="UP000317835">
    <property type="component" value="Chromosome"/>
</dbReference>
<dbReference type="AlphaFoldDB" id="A0A518GVM0"/>
<sequence length="486" mass="50283">MVAVRPDEQCRAVLSLFEGTPWPHPAAALVDWKRSAPAGELRSLGKPLEALIAAFNPLMARELETLDGARVLLDFPPAGGARWAVVVPEDDGSIAALATALALTDGETLPAEGPVRVDRLGPPGAPLIASGAPGVPTVVASDREALVSAIGRGPVGREMDGEDAEPGWVIRVDPGVLADSGSIAARRAGEALIGLGYGGVRGRAALGEGALEVVLRRPRPEGDADARAAAWGAIDPRWLDPVPIDRAAAVVSMAIGPGADAWGEVLGVADRIERADPGRSGVAPLRQRLALLALARGASLEADLWPLLSGVTLWISVDERGDPDGGLVALHATGEWAAARIADRVASRMVGERGGLIPIRLETARRGASVLVGWGRDALASSLSAWDDPPRSAGPMLREAWVGAAPSRVGAAWPGRFPRLGEAGGPLRETLAEGPAVVWLGWSGGGTTRDLVRWDGLDDSVRRFLGRIPAVPTPAGESPIAAGVRP</sequence>
<reference evidence="1 2" key="1">
    <citation type="submission" date="2019-02" db="EMBL/GenBank/DDBJ databases">
        <title>Deep-cultivation of Planctomycetes and their phenomic and genomic characterization uncovers novel biology.</title>
        <authorList>
            <person name="Wiegand S."/>
            <person name="Jogler M."/>
            <person name="Boedeker C."/>
            <person name="Pinto D."/>
            <person name="Vollmers J."/>
            <person name="Rivas-Marin E."/>
            <person name="Kohn T."/>
            <person name="Peeters S.H."/>
            <person name="Heuer A."/>
            <person name="Rast P."/>
            <person name="Oberbeckmann S."/>
            <person name="Bunk B."/>
            <person name="Jeske O."/>
            <person name="Meyerdierks A."/>
            <person name="Storesund J.E."/>
            <person name="Kallscheuer N."/>
            <person name="Luecker S."/>
            <person name="Lage O.M."/>
            <person name="Pohl T."/>
            <person name="Merkel B.J."/>
            <person name="Hornburger P."/>
            <person name="Mueller R.-W."/>
            <person name="Bruemmer F."/>
            <person name="Labrenz M."/>
            <person name="Spormann A.M."/>
            <person name="Op den Camp H."/>
            <person name="Overmann J."/>
            <person name="Amann R."/>
            <person name="Jetten M.S.M."/>
            <person name="Mascher T."/>
            <person name="Medema M.H."/>
            <person name="Devos D.P."/>
            <person name="Kaster A.-K."/>
            <person name="Ovreas L."/>
            <person name="Rohde M."/>
            <person name="Galperin M.Y."/>
            <person name="Jogler C."/>
        </authorList>
    </citation>
    <scope>NUCLEOTIDE SEQUENCE [LARGE SCALE GENOMIC DNA]</scope>
    <source>
        <strain evidence="1 2">ElP</strain>
    </source>
</reference>
<accession>A0A518GVM0</accession>
<proteinExistence type="predicted"/>
<gene>
    <name evidence="1" type="ORF">ElP_04800</name>
</gene>
<organism evidence="1 2">
    <name type="scientific">Tautonia plasticadhaerens</name>
    <dbReference type="NCBI Taxonomy" id="2527974"/>
    <lineage>
        <taxon>Bacteria</taxon>
        <taxon>Pseudomonadati</taxon>
        <taxon>Planctomycetota</taxon>
        <taxon>Planctomycetia</taxon>
        <taxon>Isosphaerales</taxon>
        <taxon>Isosphaeraceae</taxon>
        <taxon>Tautonia</taxon>
    </lineage>
</organism>
<dbReference type="KEGG" id="tpla:ElP_04800"/>
<evidence type="ECO:0000313" key="2">
    <source>
        <dbReference type="Proteomes" id="UP000317835"/>
    </source>
</evidence>